<organism evidence="1 2">
    <name type="scientific">Planobispora siamensis</name>
    <dbReference type="NCBI Taxonomy" id="936338"/>
    <lineage>
        <taxon>Bacteria</taxon>
        <taxon>Bacillati</taxon>
        <taxon>Actinomycetota</taxon>
        <taxon>Actinomycetes</taxon>
        <taxon>Streptosporangiales</taxon>
        <taxon>Streptosporangiaceae</taxon>
        <taxon>Planobispora</taxon>
    </lineage>
</organism>
<reference evidence="1 2" key="1">
    <citation type="submission" date="2021-01" db="EMBL/GenBank/DDBJ databases">
        <title>Whole genome shotgun sequence of Planobispora siamensis NBRC 107568.</title>
        <authorList>
            <person name="Komaki H."/>
            <person name="Tamura T."/>
        </authorList>
    </citation>
    <scope>NUCLEOTIDE SEQUENCE [LARGE SCALE GENOMIC DNA]</scope>
    <source>
        <strain evidence="1 2">NBRC 107568</strain>
    </source>
</reference>
<comment type="caution">
    <text evidence="1">The sequence shown here is derived from an EMBL/GenBank/DDBJ whole genome shotgun (WGS) entry which is preliminary data.</text>
</comment>
<evidence type="ECO:0000313" key="1">
    <source>
        <dbReference type="EMBL" id="GIH95353.1"/>
    </source>
</evidence>
<dbReference type="RefSeq" id="WP_204067450.1">
    <property type="nucleotide sequence ID" value="NZ_BOOJ01000052.1"/>
</dbReference>
<evidence type="ECO:0000313" key="2">
    <source>
        <dbReference type="Proteomes" id="UP000619788"/>
    </source>
</evidence>
<protein>
    <submittedName>
        <fullName evidence="1">Uncharacterized protein</fullName>
    </submittedName>
</protein>
<name>A0A8J3STJ5_9ACTN</name>
<keyword evidence="2" id="KW-1185">Reference proteome</keyword>
<dbReference type="Proteomes" id="UP000619788">
    <property type="component" value="Unassembled WGS sequence"/>
</dbReference>
<dbReference type="EMBL" id="BOOJ01000052">
    <property type="protein sequence ID" value="GIH95353.1"/>
    <property type="molecule type" value="Genomic_DNA"/>
</dbReference>
<sequence length="117" mass="12661">MPAAYWKIQVDQGETWRMVLRLKNPDGTPLDLTGYSARMQVRESVTSPTPLLSLTSAPGGGITITASDGRVELHVADEITAAWAWRYGLYGLEIESPGGETTALLKGEVEVSAEVTR</sequence>
<gene>
    <name evidence="1" type="ORF">Psi01_59830</name>
</gene>
<proteinExistence type="predicted"/>
<dbReference type="AlphaFoldDB" id="A0A8J3STJ5"/>
<accession>A0A8J3STJ5</accession>